<name>A0A9E7C243_9ACTN</name>
<dbReference type="AlphaFoldDB" id="A0A9E7C243"/>
<dbReference type="KEGG" id="sbae:DSM104329_04493"/>
<reference evidence="1" key="1">
    <citation type="journal article" date="2022" name="Int. J. Syst. Evol. Microbiol.">
        <title>Pseudomonas aegrilactucae sp. nov. and Pseudomonas morbosilactucae sp. nov., pathogens causing bacterial rot of lettuce in Japan.</title>
        <authorList>
            <person name="Sawada H."/>
            <person name="Fujikawa T."/>
            <person name="Satou M."/>
        </authorList>
    </citation>
    <scope>NUCLEOTIDE SEQUENCE</scope>
    <source>
        <strain evidence="1">0166_1</strain>
    </source>
</reference>
<gene>
    <name evidence="1" type="ORF">DSM104329_04493</name>
</gene>
<evidence type="ECO:0000313" key="1">
    <source>
        <dbReference type="EMBL" id="UGS38071.1"/>
    </source>
</evidence>
<proteinExistence type="predicted"/>
<dbReference type="Proteomes" id="UP001162834">
    <property type="component" value="Chromosome"/>
</dbReference>
<keyword evidence="2" id="KW-1185">Reference proteome</keyword>
<dbReference type="EMBL" id="CP087164">
    <property type="protein sequence ID" value="UGS38071.1"/>
    <property type="molecule type" value="Genomic_DNA"/>
</dbReference>
<protein>
    <recommendedName>
        <fullName evidence="3">DUF2867 domain-containing protein</fullName>
    </recommendedName>
</protein>
<accession>A0A9E7C243</accession>
<organism evidence="1 2">
    <name type="scientific">Capillimicrobium parvum</name>
    <dbReference type="NCBI Taxonomy" id="2884022"/>
    <lineage>
        <taxon>Bacteria</taxon>
        <taxon>Bacillati</taxon>
        <taxon>Actinomycetota</taxon>
        <taxon>Thermoleophilia</taxon>
        <taxon>Solirubrobacterales</taxon>
        <taxon>Capillimicrobiaceae</taxon>
        <taxon>Capillimicrobium</taxon>
    </lineage>
</organism>
<sequence>MAPVVVWAKLRVMITTAPAPLLLDGLMPSPDAATTVTVLVDADPATTYAAILDADFADMPRKDPLLRWVIAARALPDRLSRRLRGRPPAVPIAETGGRLGVMGEGPDAWIRLGAQPGREFAFGAIGQFLGAQVDWRPTTCAEFGAFAEPGYVKIAASLSVHPYGERRCLLTYDCRSTATDPASRASFLRYWRLVSPGIRIVLWRAAAMIRRGAGA</sequence>
<evidence type="ECO:0008006" key="3">
    <source>
        <dbReference type="Google" id="ProtNLM"/>
    </source>
</evidence>
<evidence type="ECO:0000313" key="2">
    <source>
        <dbReference type="Proteomes" id="UP001162834"/>
    </source>
</evidence>
<dbReference type="RefSeq" id="WP_259312103.1">
    <property type="nucleotide sequence ID" value="NZ_CP087164.1"/>
</dbReference>